<sequence length="1029" mass="113886">MAGPPLPRPALGLASKPGSHLPALQALQANMRPDVVAYTRAVASATWLQAVVLLAEAGARNLQADLILLSAVARRCELEDSAWRIVQQLLQKMLHMDAFAVSLAVNSCRKALAWQSAANLLQDRQTPASSMARKAALLALPQSAWRAMRLPEEEDDIEVQNTALKLLVGDVQWRLAQAHFQQLLTKRVQISRVTSNSLISYGSWQRGHAWVARFGCDRVGLNAALHLAPWRQSLALHHALGEGGFDAAGQGAVAKACEEGAAWAAALRLPPFRSSAARSCAAGACARAGRVLHAEALLEARREEAEPASCDTGLFNTVMSGYQWLGRWRDTLRLLRRLLQCQLEAQVVSFNVVIGACGEAWRKAQLMLEELAVRQLRASTVSFNSAIAADGRWEGSLQLLRRLEARALPPTRVSFNAAIAALGGAWWRSWDLLRELRDHGLEGDVASYGALAAECGGVIGGWRRAKTLMEILRRQQLALNLALSAALVTSAGGTWREAQQEKSEEVLGKSYVKFAPVRQNSGDFGIIMATVAAKDVYVTWDGDPSGWGDYLRKVRLQYDKTPEDKKKLLGPELVSRLTDKAWAVCAEVDYNRLKKRSGTRYLLIFLRDKLCRTPVPDVGTRLEELFVKLRRSPGVSMAQWSQHLRETYKRLQRSLLRVRQDRQLRGVEAPTTGTPPTARADLDASRTESGSGPPEERRPRSHPASPTTSATTRVIPEAPAAGDGERDGDGAVAEETRAASGGGGSPGSEWSWGRDEWRHWDWSEWQGGRCGDEEDEEDIPWDELEVQECDVLPKELLGWLLLRRYGLSAQARLSVLASTHNSLMIEDVERALRDQEEELLFMESKGQQERNYHRPKRTYWVEESQEWGLLDYELEEEVEPTVHWVGRQLPDEVHARPDPPEVSAVPEAAWWSDSWTDPWNGQDGIWAAAETHFSQDELKELEEAYAVYEGKLRTFAQARALMKNKAVGRGFFPTAKGTYGCGRKGTSSGKGSSPSYGIFMVTPWDLDVNEDVIGDDGIMLATEAGGPME</sequence>
<dbReference type="PANTHER" id="PTHR46128:SF193">
    <property type="entry name" value="TETRATRICOPEPTIDE-LIKE HELICAL DOMAIN SUPERFAMILY"/>
    <property type="match status" value="1"/>
</dbReference>
<evidence type="ECO:0000256" key="1">
    <source>
        <dbReference type="ARBA" id="ARBA00007626"/>
    </source>
</evidence>
<dbReference type="InterPro" id="IPR011990">
    <property type="entry name" value="TPR-like_helical_dom_sf"/>
</dbReference>
<feature type="region of interest" description="Disordered" evidence="2">
    <location>
        <begin position="662"/>
        <end position="753"/>
    </location>
</feature>
<feature type="compositionally biased region" description="Low complexity" evidence="2">
    <location>
        <begin position="702"/>
        <end position="722"/>
    </location>
</feature>
<keyword evidence="4" id="KW-1185">Reference proteome</keyword>
<comment type="caution">
    <text evidence="3">The sequence shown here is derived from an EMBL/GenBank/DDBJ whole genome shotgun (WGS) entry which is preliminary data.</text>
</comment>
<dbReference type="EMBL" id="CAUJNA010001637">
    <property type="protein sequence ID" value="CAJ1388115.1"/>
    <property type="molecule type" value="Genomic_DNA"/>
</dbReference>
<protein>
    <submittedName>
        <fullName evidence="3">Uncharacterized protein</fullName>
    </submittedName>
</protein>
<evidence type="ECO:0000313" key="3">
    <source>
        <dbReference type="EMBL" id="CAJ1388115.1"/>
    </source>
</evidence>
<organism evidence="3 4">
    <name type="scientific">Effrenium voratum</name>
    <dbReference type="NCBI Taxonomy" id="2562239"/>
    <lineage>
        <taxon>Eukaryota</taxon>
        <taxon>Sar</taxon>
        <taxon>Alveolata</taxon>
        <taxon>Dinophyceae</taxon>
        <taxon>Suessiales</taxon>
        <taxon>Symbiodiniaceae</taxon>
        <taxon>Effrenium</taxon>
    </lineage>
</organism>
<gene>
    <name evidence="3" type="ORF">EVOR1521_LOCUS14049</name>
</gene>
<evidence type="ECO:0000313" key="4">
    <source>
        <dbReference type="Proteomes" id="UP001178507"/>
    </source>
</evidence>
<dbReference type="Gene3D" id="1.25.40.10">
    <property type="entry name" value="Tetratricopeptide repeat domain"/>
    <property type="match status" value="1"/>
</dbReference>
<dbReference type="InterPro" id="IPR050872">
    <property type="entry name" value="PPR_P_subfamily"/>
</dbReference>
<dbReference type="Proteomes" id="UP001178507">
    <property type="component" value="Unassembled WGS sequence"/>
</dbReference>
<dbReference type="PANTHER" id="PTHR46128">
    <property type="entry name" value="MITOCHONDRIAL GROUP I INTRON SPLICING FACTOR CCM1"/>
    <property type="match status" value="1"/>
</dbReference>
<dbReference type="AlphaFoldDB" id="A0AA36IIT8"/>
<proteinExistence type="inferred from homology"/>
<feature type="compositionally biased region" description="Basic and acidic residues" evidence="2">
    <location>
        <begin position="723"/>
        <end position="737"/>
    </location>
</feature>
<name>A0AA36IIT8_9DINO</name>
<reference evidence="3" key="1">
    <citation type="submission" date="2023-08" db="EMBL/GenBank/DDBJ databases">
        <authorList>
            <person name="Chen Y."/>
            <person name="Shah S."/>
            <person name="Dougan E. K."/>
            <person name="Thang M."/>
            <person name="Chan C."/>
        </authorList>
    </citation>
    <scope>NUCLEOTIDE SEQUENCE</scope>
</reference>
<evidence type="ECO:0000256" key="2">
    <source>
        <dbReference type="SAM" id="MobiDB-lite"/>
    </source>
</evidence>
<accession>A0AA36IIT8</accession>
<feature type="compositionally biased region" description="Low complexity" evidence="2">
    <location>
        <begin position="669"/>
        <end position="679"/>
    </location>
</feature>
<comment type="similarity">
    <text evidence="1">Belongs to the PPR family. P subfamily.</text>
</comment>